<protein>
    <submittedName>
        <fullName evidence="2">Beta-taxilin</fullName>
    </submittedName>
</protein>
<feature type="region of interest" description="Disordered" evidence="1">
    <location>
        <begin position="1"/>
        <end position="84"/>
    </location>
</feature>
<feature type="compositionally biased region" description="Basic and acidic residues" evidence="1">
    <location>
        <begin position="51"/>
        <end position="67"/>
    </location>
</feature>
<feature type="compositionally biased region" description="Low complexity" evidence="1">
    <location>
        <begin position="36"/>
        <end position="47"/>
    </location>
</feature>
<accession>A0A4Z2E7Q7</accession>
<dbReference type="AlphaFoldDB" id="A0A4Z2E7Q7"/>
<dbReference type="Proteomes" id="UP000314294">
    <property type="component" value="Unassembled WGS sequence"/>
</dbReference>
<dbReference type="EMBL" id="SRLO01014933">
    <property type="protein sequence ID" value="TNN24584.1"/>
    <property type="molecule type" value="Genomic_DNA"/>
</dbReference>
<sequence>METPLTAAEEPTPPRPDGAARTPEGEAPPSPPPSPCSSSSSSSSSSSDPMEAFRRRLEDIIRTHGSDDVLLDEQTEAEAETVKKEPMEDIPVAIETEVCLVMKSLKKISSPEKKLEEVVRRYAEVVRSRTSFFSMQRGGVT</sequence>
<feature type="compositionally biased region" description="Acidic residues" evidence="1">
    <location>
        <begin position="69"/>
        <end position="79"/>
    </location>
</feature>
<name>A0A4Z2E7Q7_9TELE</name>
<organism evidence="2 3">
    <name type="scientific">Liparis tanakae</name>
    <name type="common">Tanaka's snailfish</name>
    <dbReference type="NCBI Taxonomy" id="230148"/>
    <lineage>
        <taxon>Eukaryota</taxon>
        <taxon>Metazoa</taxon>
        <taxon>Chordata</taxon>
        <taxon>Craniata</taxon>
        <taxon>Vertebrata</taxon>
        <taxon>Euteleostomi</taxon>
        <taxon>Actinopterygii</taxon>
        <taxon>Neopterygii</taxon>
        <taxon>Teleostei</taxon>
        <taxon>Neoteleostei</taxon>
        <taxon>Acanthomorphata</taxon>
        <taxon>Eupercaria</taxon>
        <taxon>Perciformes</taxon>
        <taxon>Cottioidei</taxon>
        <taxon>Cottales</taxon>
        <taxon>Liparidae</taxon>
        <taxon>Liparis</taxon>
    </lineage>
</organism>
<evidence type="ECO:0000313" key="3">
    <source>
        <dbReference type="Proteomes" id="UP000314294"/>
    </source>
</evidence>
<gene>
    <name evidence="2" type="primary">TXLNB_2</name>
    <name evidence="2" type="ORF">EYF80_065289</name>
</gene>
<reference evidence="2 3" key="1">
    <citation type="submission" date="2019-03" db="EMBL/GenBank/DDBJ databases">
        <title>First draft genome of Liparis tanakae, snailfish: a comprehensive survey of snailfish specific genes.</title>
        <authorList>
            <person name="Kim W."/>
            <person name="Song I."/>
            <person name="Jeong J.-H."/>
            <person name="Kim D."/>
            <person name="Kim S."/>
            <person name="Ryu S."/>
            <person name="Song J.Y."/>
            <person name="Lee S.K."/>
        </authorList>
    </citation>
    <scope>NUCLEOTIDE SEQUENCE [LARGE SCALE GENOMIC DNA]</scope>
    <source>
        <tissue evidence="2">Muscle</tissue>
    </source>
</reference>
<comment type="caution">
    <text evidence="2">The sequence shown here is derived from an EMBL/GenBank/DDBJ whole genome shotgun (WGS) entry which is preliminary data.</text>
</comment>
<feature type="compositionally biased region" description="Low complexity" evidence="1">
    <location>
        <begin position="1"/>
        <end position="10"/>
    </location>
</feature>
<evidence type="ECO:0000256" key="1">
    <source>
        <dbReference type="SAM" id="MobiDB-lite"/>
    </source>
</evidence>
<proteinExistence type="predicted"/>
<keyword evidence="3" id="KW-1185">Reference proteome</keyword>
<evidence type="ECO:0000313" key="2">
    <source>
        <dbReference type="EMBL" id="TNN24584.1"/>
    </source>
</evidence>
<feature type="compositionally biased region" description="Pro residues" evidence="1">
    <location>
        <begin position="26"/>
        <end position="35"/>
    </location>
</feature>